<gene>
    <name evidence="2" type="ORF">AB3N04_00440</name>
</gene>
<keyword evidence="1" id="KW-0732">Signal</keyword>
<geneLocation type="plasmid" evidence="2">
    <name>unnamed</name>
</geneLocation>
<organism evidence="2">
    <name type="scientific">Alkalihalophilus sp. As8PL</name>
    <dbReference type="NCBI Taxonomy" id="3237103"/>
    <lineage>
        <taxon>Bacteria</taxon>
        <taxon>Bacillati</taxon>
        <taxon>Bacillota</taxon>
        <taxon>Bacilli</taxon>
        <taxon>Bacillales</taxon>
        <taxon>Bacillaceae</taxon>
        <taxon>Alkalihalophilus</taxon>
    </lineage>
</organism>
<proteinExistence type="predicted"/>
<keyword evidence="2" id="KW-0614">Plasmid</keyword>
<sequence length="399" mass="45833">MKKTFRLLCITVLATTIATTSVTAGAKFEVDPFNAHKIEGENYVAKAVFDGILIENETTNKAQYSTQNKVPGTLIMDQTFSNTANSEKFFADALNGAIYSYQWHHGIPNYMNAPLADTIMYGGANKQVMHQFGTSINDYKLRTVAFAGDPKENYYFSGWNLDDKDTYFQRDAIFYEGLDLTDLSEKELDQFLINYNHRYLQNSKNKKIVINGDTDIPQQRQPFARISLTRDTPLFKREDDGTFSFAYMLEKEGLYRVYGTDGYMYNVGGHHYVLRQDYHMNHYVGRVMPAVEVPLYTANGDIHRMIRTNEAIRVYAYDDVNDRFEVGGGYYMENTKEVNYIVGLIRFEEDTPLYEEGKQVGTIPRTSKLFIEGLEDGKAYFPDGSYVMFDRSIMNFAKN</sequence>
<feature type="chain" id="PRO_5044309675" evidence="1">
    <location>
        <begin position="25"/>
        <end position="399"/>
    </location>
</feature>
<reference evidence="2" key="1">
    <citation type="submission" date="2024-07" db="EMBL/GenBank/DDBJ databases">
        <title>Identification and characteristics of an arsenic-resistant bacterial isolate, which belongs to a novel species.</title>
        <authorList>
            <person name="Juszczyk A."/>
            <person name="Kowalczyk A."/>
            <person name="Was K."/>
            <person name="Kosowicz W."/>
            <person name="Budzyn A."/>
            <person name="Latowski D."/>
        </authorList>
    </citation>
    <scope>NUCLEOTIDE SEQUENCE</scope>
    <source>
        <strain evidence="2">As8PL</strain>
        <plasmid evidence="2">unnamed</plasmid>
    </source>
</reference>
<evidence type="ECO:0000313" key="2">
    <source>
        <dbReference type="EMBL" id="XDI35223.1"/>
    </source>
</evidence>
<dbReference type="EMBL" id="CP162550">
    <property type="protein sequence ID" value="XDI35223.1"/>
    <property type="molecule type" value="Genomic_DNA"/>
</dbReference>
<accession>A0AB39BNA4</accession>
<protein>
    <submittedName>
        <fullName evidence="2">Uncharacterized protein</fullName>
    </submittedName>
</protein>
<dbReference type="RefSeq" id="WP_368502839.1">
    <property type="nucleotide sequence ID" value="NZ_CP162550.1"/>
</dbReference>
<dbReference type="AlphaFoldDB" id="A0AB39BNA4"/>
<evidence type="ECO:0000256" key="1">
    <source>
        <dbReference type="SAM" id="SignalP"/>
    </source>
</evidence>
<name>A0AB39BNA4_9BACI</name>
<feature type="signal peptide" evidence="1">
    <location>
        <begin position="1"/>
        <end position="24"/>
    </location>
</feature>